<dbReference type="PANTHER" id="PTHR30212:SF2">
    <property type="entry name" value="PROTEIN YIIM"/>
    <property type="match status" value="1"/>
</dbReference>
<sequence>MKIISTNIGNPTTFLWNGKEERTGIYKYPTQEPLFLGKTDVKDDTVVDRKHHGGEHKACYLFSSAQYPYWKSKYPHLEWDWGMFGENLTIEGLNESQLRIGDIYKIGASLVQVSQPREPCYKLGVRFGTQDIIKQYIDHCHPGTYVRILIEGNVNKGDILELTEQSKNPLTVQQFYKLLYAKEKNVDLVNLAIDNTALPDYKRERLKQYLKDKGN</sequence>
<dbReference type="EMBL" id="JABTCG010000005">
    <property type="protein sequence ID" value="MBD0852156.1"/>
    <property type="molecule type" value="Genomic_DNA"/>
</dbReference>
<dbReference type="Pfam" id="PF03473">
    <property type="entry name" value="MOSC"/>
    <property type="match status" value="1"/>
</dbReference>
<dbReference type="Gene3D" id="2.40.33.20">
    <property type="entry name" value="PK beta-barrel domain-like"/>
    <property type="match status" value="1"/>
</dbReference>
<protein>
    <submittedName>
        <fullName evidence="2">MOSC domain-containing protein</fullName>
    </submittedName>
</protein>
<proteinExistence type="predicted"/>
<dbReference type="InterPro" id="IPR011037">
    <property type="entry name" value="Pyrv_Knase-like_insert_dom_sf"/>
</dbReference>
<evidence type="ECO:0000259" key="1">
    <source>
        <dbReference type="PROSITE" id="PS51340"/>
    </source>
</evidence>
<dbReference type="InterPro" id="IPR005302">
    <property type="entry name" value="MoCF_Sase_C"/>
</dbReference>
<dbReference type="InterPro" id="IPR052353">
    <property type="entry name" value="Benzoxazolinone_Detox_Enz"/>
</dbReference>
<dbReference type="PROSITE" id="PS51340">
    <property type="entry name" value="MOSC"/>
    <property type="match status" value="1"/>
</dbReference>
<evidence type="ECO:0000313" key="2">
    <source>
        <dbReference type="EMBL" id="MBD0852156.1"/>
    </source>
</evidence>
<name>A0ABR7VFQ9_9FLAO</name>
<organism evidence="2 3">
    <name type="scientific">Maribacter arenosus</name>
    <dbReference type="NCBI Taxonomy" id="1854708"/>
    <lineage>
        <taxon>Bacteria</taxon>
        <taxon>Pseudomonadati</taxon>
        <taxon>Bacteroidota</taxon>
        <taxon>Flavobacteriia</taxon>
        <taxon>Flavobacteriales</taxon>
        <taxon>Flavobacteriaceae</taxon>
        <taxon>Maribacter</taxon>
    </lineage>
</organism>
<reference evidence="2 3" key="1">
    <citation type="submission" date="2020-05" db="EMBL/GenBank/DDBJ databases">
        <title>The draft genome sequence of Maribacter arenosus CAU 1321.</title>
        <authorList>
            <person name="Mu L."/>
        </authorList>
    </citation>
    <scope>NUCLEOTIDE SEQUENCE [LARGE SCALE GENOMIC DNA]</scope>
    <source>
        <strain evidence="2 3">CAU 1321</strain>
    </source>
</reference>
<gene>
    <name evidence="2" type="ORF">HPE63_15850</name>
</gene>
<comment type="caution">
    <text evidence="2">The sequence shown here is derived from an EMBL/GenBank/DDBJ whole genome shotgun (WGS) entry which is preliminary data.</text>
</comment>
<accession>A0ABR7VFQ9</accession>
<dbReference type="Proteomes" id="UP000598350">
    <property type="component" value="Unassembled WGS sequence"/>
</dbReference>
<dbReference type="RefSeq" id="WP_188315257.1">
    <property type="nucleotide sequence ID" value="NZ_JABTCG010000005.1"/>
</dbReference>
<keyword evidence="3" id="KW-1185">Reference proteome</keyword>
<dbReference type="PANTHER" id="PTHR30212">
    <property type="entry name" value="PROTEIN YIIM"/>
    <property type="match status" value="1"/>
</dbReference>
<evidence type="ECO:0000313" key="3">
    <source>
        <dbReference type="Proteomes" id="UP000598350"/>
    </source>
</evidence>
<dbReference type="SUPFAM" id="SSF50800">
    <property type="entry name" value="PK beta-barrel domain-like"/>
    <property type="match status" value="1"/>
</dbReference>
<feature type="domain" description="MOSC" evidence="1">
    <location>
        <begin position="28"/>
        <end position="163"/>
    </location>
</feature>